<feature type="compositionally biased region" description="Basic and acidic residues" evidence="1">
    <location>
        <begin position="272"/>
        <end position="281"/>
    </location>
</feature>
<evidence type="ECO:0000313" key="2">
    <source>
        <dbReference type="EMBL" id="GEU71700.1"/>
    </source>
</evidence>
<feature type="compositionally biased region" description="Polar residues" evidence="1">
    <location>
        <begin position="292"/>
        <end position="306"/>
    </location>
</feature>
<organism evidence="2">
    <name type="scientific">Tanacetum cinerariifolium</name>
    <name type="common">Dalmatian daisy</name>
    <name type="synonym">Chrysanthemum cinerariifolium</name>
    <dbReference type="NCBI Taxonomy" id="118510"/>
    <lineage>
        <taxon>Eukaryota</taxon>
        <taxon>Viridiplantae</taxon>
        <taxon>Streptophyta</taxon>
        <taxon>Embryophyta</taxon>
        <taxon>Tracheophyta</taxon>
        <taxon>Spermatophyta</taxon>
        <taxon>Magnoliopsida</taxon>
        <taxon>eudicotyledons</taxon>
        <taxon>Gunneridae</taxon>
        <taxon>Pentapetalae</taxon>
        <taxon>asterids</taxon>
        <taxon>campanulids</taxon>
        <taxon>Asterales</taxon>
        <taxon>Asteraceae</taxon>
        <taxon>Asteroideae</taxon>
        <taxon>Anthemideae</taxon>
        <taxon>Anthemidinae</taxon>
        <taxon>Tanacetum</taxon>
    </lineage>
</organism>
<proteinExistence type="predicted"/>
<reference evidence="2" key="1">
    <citation type="journal article" date="2019" name="Sci. Rep.">
        <title>Draft genome of Tanacetum cinerariifolium, the natural source of mosquito coil.</title>
        <authorList>
            <person name="Yamashiro T."/>
            <person name="Shiraishi A."/>
            <person name="Satake H."/>
            <person name="Nakayama K."/>
        </authorList>
    </citation>
    <scope>NUCLEOTIDE SEQUENCE</scope>
</reference>
<comment type="caution">
    <text evidence="2">The sequence shown here is derived from an EMBL/GenBank/DDBJ whole genome shotgun (WGS) entry which is preliminary data.</text>
</comment>
<accession>A0A6L2MDE3</accession>
<dbReference type="EMBL" id="BKCJ010006354">
    <property type="protein sequence ID" value="GEU71700.1"/>
    <property type="molecule type" value="Genomic_DNA"/>
</dbReference>
<gene>
    <name evidence="2" type="ORF">Tci_043678</name>
</gene>
<name>A0A6L2MDE3_TANCI</name>
<feature type="region of interest" description="Disordered" evidence="1">
    <location>
        <begin position="239"/>
        <end position="310"/>
    </location>
</feature>
<sequence length="682" mass="76799">MLEILKGHPISYALRGKTRVPEIYIQELWKSMTYHEDDGTPCIRGTINRVLLSVKPLWISHKGYEADSPFTAPSHFKKRRLAALWSTLFTPINRCMTWKKAGQDKCSIDTLTFFHGIAFDRHYDFAELIWKDLVSLVKDKDQGEFVPFIRFIKLVIANFMKTHPEITVRPYENYELLAYADPRAQVVNEYRLAYPSLVLAQPLKPTQEGRLDGEVRIECDGAGEPEAELATRALNMKGSSAGNEANEDNIPKGGGVNDTIGVEKKKRKREKQLKAKNDRDKRHSKKKSDGSPTESVSRASTSSANTPVLVDNIETDISRPLMHAPTPPIYLDTSLEVSISSRLGAKSHEPPQVPPSTVGIEKEDVLLHSSPSKSVGLDENDDVVRMYANIHEDNTDDGLQDLATTAALSENKNSDFRGLLYFTGHSNNNMETITTVIQQHSTTTTDSTPITMSFLMSQFQSLKEHIDMKGQPANSSDELPKDEYKKYSMDQLSSMLRSKILDETNKTDTQRSLLELLMDFVHDRFHPATQENVDALHDMFQTSIGKLTSQVEKLTRELNDLRLGSCWVLTPLTWIVLSRKASDHVMICMGVVFTVADLVEIEGIEVNSIICVLVNRCYIEMDLGFVKNARMLFDGVFDVVKISHANLQCEAVIVNNDHSEDIKINETVVEEDKKIEAEEPNP</sequence>
<evidence type="ECO:0000256" key="1">
    <source>
        <dbReference type="SAM" id="MobiDB-lite"/>
    </source>
</evidence>
<dbReference type="AlphaFoldDB" id="A0A6L2MDE3"/>
<protein>
    <submittedName>
        <fullName evidence="2">Uncharacterized protein</fullName>
    </submittedName>
</protein>